<accession>A0ACC2JJ49</accession>
<gene>
    <name evidence="1" type="ORF">O1611_g6152</name>
</gene>
<keyword evidence="2" id="KW-1185">Reference proteome</keyword>
<proteinExistence type="predicted"/>
<dbReference type="Proteomes" id="UP001153332">
    <property type="component" value="Unassembled WGS sequence"/>
</dbReference>
<name>A0ACC2JJ49_9PEZI</name>
<reference evidence="1" key="1">
    <citation type="submission" date="2022-12" db="EMBL/GenBank/DDBJ databases">
        <title>Genome Sequence of Lasiodiplodia mahajangana.</title>
        <authorList>
            <person name="Buettner E."/>
        </authorList>
    </citation>
    <scope>NUCLEOTIDE SEQUENCE</scope>
    <source>
        <strain evidence="1">VT137</strain>
    </source>
</reference>
<dbReference type="EMBL" id="JAPUUL010001408">
    <property type="protein sequence ID" value="KAJ8127485.1"/>
    <property type="molecule type" value="Genomic_DNA"/>
</dbReference>
<evidence type="ECO:0000313" key="1">
    <source>
        <dbReference type="EMBL" id="KAJ8127485.1"/>
    </source>
</evidence>
<protein>
    <submittedName>
        <fullName evidence="1">Uncharacterized protein</fullName>
    </submittedName>
</protein>
<evidence type="ECO:0000313" key="2">
    <source>
        <dbReference type="Proteomes" id="UP001153332"/>
    </source>
</evidence>
<sequence>MDLSTRYRLSGRDGAVETTDVFLVVGSNSYGPQAHTVVVIVIATVCTSVLLVLAVWVYFKYRRVLKRENRPTDLEQGTVEQGPVGEDIPLQDLPPAPDRTSVHQSGNPDFSAASLPNPRPLNEYTTGLSSHPPSQADLTTAQNALESRNQSQENVRATSPAAPHSSSSSSSSSVAPQSNEEEPPQRRRRASTTRADSPRRHGMVLTGDQDLVIYPGRPVIRKRSDLPSLPGIETMPEVLEEVHRNQRKPSTINEESTTPDDTESPGGETGIELGNRPLPSPHDYNQYGVRVGHSLDDEASDDGHGDNAQNYGNDGAGSSFEGGVQGSRGNWHFSYEDETYDPRDPRFDVEGAR</sequence>
<comment type="caution">
    <text evidence="1">The sequence shown here is derived from an EMBL/GenBank/DDBJ whole genome shotgun (WGS) entry which is preliminary data.</text>
</comment>
<organism evidence="1 2">
    <name type="scientific">Lasiodiplodia mahajangana</name>
    <dbReference type="NCBI Taxonomy" id="1108764"/>
    <lineage>
        <taxon>Eukaryota</taxon>
        <taxon>Fungi</taxon>
        <taxon>Dikarya</taxon>
        <taxon>Ascomycota</taxon>
        <taxon>Pezizomycotina</taxon>
        <taxon>Dothideomycetes</taxon>
        <taxon>Dothideomycetes incertae sedis</taxon>
        <taxon>Botryosphaeriales</taxon>
        <taxon>Botryosphaeriaceae</taxon>
        <taxon>Lasiodiplodia</taxon>
    </lineage>
</organism>